<reference evidence="5" key="1">
    <citation type="submission" date="2012-12" db="EMBL/GenBank/DDBJ databases">
        <authorList>
            <person name="Hellsten U."/>
            <person name="Grimwood J."/>
            <person name="Chapman J.A."/>
            <person name="Shapiro H."/>
            <person name="Aerts A."/>
            <person name="Otillar R.P."/>
            <person name="Terry A.Y."/>
            <person name="Boore J.L."/>
            <person name="Simakov O."/>
            <person name="Marletaz F."/>
            <person name="Cho S.-J."/>
            <person name="Edsinger-Gonzales E."/>
            <person name="Havlak P."/>
            <person name="Kuo D.-H."/>
            <person name="Larsson T."/>
            <person name="Lv J."/>
            <person name="Arendt D."/>
            <person name="Savage R."/>
            <person name="Osoegawa K."/>
            <person name="de Jong P."/>
            <person name="Lindberg D.R."/>
            <person name="Seaver E.C."/>
            <person name="Weisblat D.A."/>
            <person name="Putnam N.H."/>
            <person name="Grigoriev I.V."/>
            <person name="Rokhsar D.S."/>
        </authorList>
    </citation>
    <scope>NUCLEOTIDE SEQUENCE</scope>
</reference>
<feature type="transmembrane region" description="Helical" evidence="1">
    <location>
        <begin position="816"/>
        <end position="845"/>
    </location>
</feature>
<dbReference type="HOGENOM" id="CLU_240781_0_0_1"/>
<dbReference type="SUPFAM" id="SSF56436">
    <property type="entry name" value="C-type lectin-like"/>
    <property type="match status" value="2"/>
</dbReference>
<keyword evidence="1" id="KW-0812">Transmembrane</keyword>
<dbReference type="InParanoid" id="T1FBK0"/>
<dbReference type="RefSeq" id="XP_009023809.1">
    <property type="nucleotide sequence ID" value="XM_009025561.1"/>
</dbReference>
<keyword evidence="1" id="KW-0472">Membrane</keyword>
<proteinExistence type="predicted"/>
<sequence length="1704" mass="197582">MLIEIYIMLYLAYMKGLVKAVSVKDIDFDVKSLGVPDCYTDLDYCFMFVKRDRRESINNYIDADNYCKKKFGPSFLLEMYDDKMNERMKKIIENKKKYKQSIFPLNMEFHSSPFLYYQLDTFKQPERIIHDKYASLFNETYAYIAIKFNDKGWEMVSEDHTEQHRILCRLPKTAADCSKPLDVKRKKRALSVIKISNVENQLKKQLSYKKIKLLKNVIKLFNKKHNVLSVMAHSLARKPHVLEKVSSEEWKRYGVDYVKLKSSLHGSDPNYILIDAFWFKYSNLDAELLEKILKSESNNKTATKEDKLKKVGINDTLIPMYSEALREIAYLTKKVPFLKRLIAKRGLLDPYMRSILNKNAVSMRRNNVDISKVCMVIEYLGIEIAPELRETLDISEELYTSIKNYYEDVKFMFRQKHLLDDQIKKVCEVVKLIFHPFLTLNWTSVLKGPFWADIINKLDNDGWRGLLKMIYDNKDKALELSMEPALLDRYGLDSNETENIKNVYQILVDGVKSYKFNINTIIALIKKLQTFDWSRLINNTKTKNSYRSLNMKKLGTVILSEQENILKATPEDLYRYDIDPDNYERYKTAISSIKEELTHMVMNFSAVVSTIARGFVKKTCKGVTSRKLNINLEILNNNKNITSFLNFMKFNEDPSKISEDELAKIKMNKDLWNQVSYRIIEEGDYVKGDIEQDKVVYRDNVGSDCMVLYYGVTSWYEAQSFCVKKGGRMMAFKDDQEFALLDKPELRNVPDLSSMWTGATKNFWTWKKNGTSVVWSTFSSFTAPFNSNYVYFQTGNPYAESWFLSNRWEPAAGQQAVMCILPVITASILSTLIFLLVAVIGVLYYKLIYKKKYLQNAAAPGQPTNPKRMSKVVSATTTDKHYLTSVGAQSPICSYHKEHCFYVAQKSEMVSMASIGKADDICNEKQTGGYLLEPYTKSVQAGANKFAEKHAPKQNIFPINAQFTKRRKFMNIKANDNPTDKPTSLSLAEEAQVYNYVYGELGDDNKSWVFHSADHEQYHSIICLFKINNKECTKPLKAAKMVLDTSYLKKYQTGHPKETAKRVKLNRTNFSPKVNETKIEGTIIDNKLEISNENWIEFLDYMGMMTVINVTAFNNNSTLKNMLKELLAFSNKTYEFTEEHLREVSSNVTAFKKLDKLLDFLKPRYRLKPPYRDNLVFKAGFFDGSLFKMAKEKFLSWLKGFDFKKICIYLDMLNDPTKFTCQEANESGVPVGPFRFYKTYLWPPMNALLGYNNIRNLIVTTCYKILDLLAPLLKINWGKLFNNKNLESLKGLDFQFIGEFILESKDHLLMFTEDALKQFGVPEEKIEKYKNGFTKLTEAIKEQDLNLNNLIAKIKNGKIFNWRSLYDPGKSFLENVKNFDFKKIGQIYSSLKDKLDSINVDTLEKYGLEIISKQVKDVKHVFEGFENTIKSYDVKINEMIGKTYGNFTDKFKYIKELKNLGLNIKNELLNKIGDLNVTALKENPFTIADEELVKVDIDRSDWNDLVQRVGDNRNPYEPVDPYKIDYRKTIDDQCLVIYHGSTSWYEGQNICAENDGNLLVFDDKVPLSVMDDKKIFELKDFSSYWIGVTKNIWTWNGKKTPLIWSSFSAFSAFGDHNLAFFQTGKEANSWYIARRWDPEAGKNCVICMTNTLIFILVPTAAMILIAVIIGFVAFKLVLRRKQRERQAEKSLQETVNDLPIGDEN</sequence>
<evidence type="ECO:0000313" key="4">
    <source>
        <dbReference type="EnsemblMetazoa" id="HelroP177354"/>
    </source>
</evidence>
<dbReference type="CTD" id="20206199"/>
<evidence type="ECO:0000313" key="5">
    <source>
        <dbReference type="Proteomes" id="UP000015101"/>
    </source>
</evidence>
<dbReference type="InterPro" id="IPR016186">
    <property type="entry name" value="C-type_lectin-like/link_sf"/>
</dbReference>
<evidence type="ECO:0000313" key="3">
    <source>
        <dbReference type="EMBL" id="ESN98116.1"/>
    </source>
</evidence>
<dbReference type="Proteomes" id="UP000015101">
    <property type="component" value="Unassembled WGS sequence"/>
</dbReference>
<keyword evidence="1" id="KW-1133">Transmembrane helix</keyword>
<dbReference type="InterPro" id="IPR016187">
    <property type="entry name" value="CTDL_fold"/>
</dbReference>
<organism evidence="4 5">
    <name type="scientific">Helobdella robusta</name>
    <name type="common">Californian leech</name>
    <dbReference type="NCBI Taxonomy" id="6412"/>
    <lineage>
        <taxon>Eukaryota</taxon>
        <taxon>Metazoa</taxon>
        <taxon>Spiralia</taxon>
        <taxon>Lophotrochozoa</taxon>
        <taxon>Annelida</taxon>
        <taxon>Clitellata</taxon>
        <taxon>Hirudinea</taxon>
        <taxon>Rhynchobdellida</taxon>
        <taxon>Glossiphoniidae</taxon>
        <taxon>Helobdella</taxon>
    </lineage>
</organism>
<dbReference type="GeneID" id="20206199"/>
<gene>
    <name evidence="4" type="primary">20206199</name>
    <name evidence="3" type="ORF">HELRODRAFT_177354</name>
</gene>
<dbReference type="KEGG" id="hro:HELRODRAFT_177354"/>
<dbReference type="Gene3D" id="3.10.100.10">
    <property type="entry name" value="Mannose-Binding Protein A, subunit A"/>
    <property type="match status" value="2"/>
</dbReference>
<evidence type="ECO:0008006" key="6">
    <source>
        <dbReference type="Google" id="ProtNLM"/>
    </source>
</evidence>
<dbReference type="EnsemblMetazoa" id="HelroT177354">
    <property type="protein sequence ID" value="HelroP177354"/>
    <property type="gene ID" value="HelroG177354"/>
</dbReference>
<dbReference type="EMBL" id="KB097222">
    <property type="protein sequence ID" value="ESN98116.1"/>
    <property type="molecule type" value="Genomic_DNA"/>
</dbReference>
<evidence type="ECO:0000256" key="1">
    <source>
        <dbReference type="SAM" id="Phobius"/>
    </source>
</evidence>
<dbReference type="EMBL" id="AMQM01006017">
    <property type="status" value="NOT_ANNOTATED_CDS"/>
    <property type="molecule type" value="Genomic_DNA"/>
</dbReference>
<keyword evidence="2" id="KW-0732">Signal</keyword>
<dbReference type="CDD" id="cd00037">
    <property type="entry name" value="CLECT"/>
    <property type="match status" value="2"/>
</dbReference>
<evidence type="ECO:0000256" key="2">
    <source>
        <dbReference type="SAM" id="SignalP"/>
    </source>
</evidence>
<feature type="signal peptide" evidence="2">
    <location>
        <begin position="1"/>
        <end position="20"/>
    </location>
</feature>
<reference evidence="3 5" key="2">
    <citation type="journal article" date="2013" name="Nature">
        <title>Insights into bilaterian evolution from three spiralian genomes.</title>
        <authorList>
            <person name="Simakov O."/>
            <person name="Marletaz F."/>
            <person name="Cho S.J."/>
            <person name="Edsinger-Gonzales E."/>
            <person name="Havlak P."/>
            <person name="Hellsten U."/>
            <person name="Kuo D.H."/>
            <person name="Larsson T."/>
            <person name="Lv J."/>
            <person name="Arendt D."/>
            <person name="Savage R."/>
            <person name="Osoegawa K."/>
            <person name="de Jong P."/>
            <person name="Grimwood J."/>
            <person name="Chapman J.A."/>
            <person name="Shapiro H."/>
            <person name="Aerts A."/>
            <person name="Otillar R.P."/>
            <person name="Terry A.Y."/>
            <person name="Boore J.L."/>
            <person name="Grigoriev I.V."/>
            <person name="Lindberg D.R."/>
            <person name="Seaver E.C."/>
            <person name="Weisblat D.A."/>
            <person name="Putnam N.H."/>
            <person name="Rokhsar D.S."/>
        </authorList>
    </citation>
    <scope>NUCLEOTIDE SEQUENCE</scope>
</reference>
<keyword evidence="5" id="KW-1185">Reference proteome</keyword>
<reference evidence="4" key="3">
    <citation type="submission" date="2015-06" db="UniProtKB">
        <authorList>
            <consortium name="EnsemblMetazoa"/>
        </authorList>
    </citation>
    <scope>IDENTIFICATION</scope>
</reference>
<accession>T1FBK0</accession>
<name>T1FBK0_HELRO</name>
<feature type="transmembrane region" description="Helical" evidence="1">
    <location>
        <begin position="1652"/>
        <end position="1678"/>
    </location>
</feature>
<feature type="chain" id="PRO_5010980482" description="C-type lectin domain-containing protein" evidence="2">
    <location>
        <begin position="21"/>
        <end position="1704"/>
    </location>
</feature>
<protein>
    <recommendedName>
        <fullName evidence="6">C-type lectin domain-containing protein</fullName>
    </recommendedName>
</protein>